<feature type="region of interest" description="Disordered" evidence="1">
    <location>
        <begin position="43"/>
        <end position="79"/>
    </location>
</feature>
<accession>A0ABN3SNH0</accession>
<comment type="caution">
    <text evidence="2">The sequence shown here is derived from an EMBL/GenBank/DDBJ whole genome shotgun (WGS) entry which is preliminary data.</text>
</comment>
<sequence>METLRGPFCVGVRPLQHRQSRQADARGDYFVRFFHPGRRPHELAAQSNEARSDPGVESGQQRALINGRRGSGSDLLLTSRRPERDQWAVHVEEEERALR</sequence>
<evidence type="ECO:0000313" key="2">
    <source>
        <dbReference type="EMBL" id="GAA2681800.1"/>
    </source>
</evidence>
<proteinExistence type="predicted"/>
<dbReference type="Proteomes" id="UP001499989">
    <property type="component" value="Unassembled WGS sequence"/>
</dbReference>
<dbReference type="EMBL" id="BAAASK010000006">
    <property type="protein sequence ID" value="GAA2681800.1"/>
    <property type="molecule type" value="Genomic_DNA"/>
</dbReference>
<evidence type="ECO:0000313" key="3">
    <source>
        <dbReference type="Proteomes" id="UP001499989"/>
    </source>
</evidence>
<gene>
    <name evidence="2" type="ORF">GCM10010310_30420</name>
</gene>
<keyword evidence="3" id="KW-1185">Reference proteome</keyword>
<organism evidence="2 3">
    <name type="scientific">Streptomyces violaceolatus</name>
    <dbReference type="NCBI Taxonomy" id="67378"/>
    <lineage>
        <taxon>Bacteria</taxon>
        <taxon>Bacillati</taxon>
        <taxon>Actinomycetota</taxon>
        <taxon>Actinomycetes</taxon>
        <taxon>Kitasatosporales</taxon>
        <taxon>Streptomycetaceae</taxon>
        <taxon>Streptomyces</taxon>
        <taxon>Streptomyces violaceoruber group</taxon>
    </lineage>
</organism>
<evidence type="ECO:0000256" key="1">
    <source>
        <dbReference type="SAM" id="MobiDB-lite"/>
    </source>
</evidence>
<name>A0ABN3SNH0_9ACTN</name>
<reference evidence="2 3" key="1">
    <citation type="journal article" date="2019" name="Int. J. Syst. Evol. Microbiol.">
        <title>The Global Catalogue of Microorganisms (GCM) 10K type strain sequencing project: providing services to taxonomists for standard genome sequencing and annotation.</title>
        <authorList>
            <consortium name="The Broad Institute Genomics Platform"/>
            <consortium name="The Broad Institute Genome Sequencing Center for Infectious Disease"/>
            <person name="Wu L."/>
            <person name="Ma J."/>
        </authorList>
    </citation>
    <scope>NUCLEOTIDE SEQUENCE [LARGE SCALE GENOMIC DNA]</scope>
    <source>
        <strain evidence="2 3">JCM 4531</strain>
    </source>
</reference>
<protein>
    <submittedName>
        <fullName evidence="2">Uncharacterized protein</fullName>
    </submittedName>
</protein>